<proteinExistence type="predicted"/>
<dbReference type="Pfam" id="PF00018">
    <property type="entry name" value="SH3_1"/>
    <property type="match status" value="1"/>
</dbReference>
<keyword evidence="5" id="KW-1185">Reference proteome</keyword>
<evidence type="ECO:0000256" key="2">
    <source>
        <dbReference type="PROSITE-ProRule" id="PRU00192"/>
    </source>
</evidence>
<evidence type="ECO:0000313" key="4">
    <source>
        <dbReference type="EMBL" id="ORX63444.1"/>
    </source>
</evidence>
<sequence>MPTDGIEPPTFALQERRSTTKPSWHLLAGTTKYARVLYDFDTEEEGEISLKESDVVKIHQLIGDWRYGELNGLQRWFPFDFLTYIDEEEYNKLDKYNDENNPVKAIEKQIRSSTISSTICGDSSHRINTDGKRSWYNAYQGSIRYKPKSANLLAPKENNPCPEKNSIDFVQDFQQQH</sequence>
<dbReference type="Gene3D" id="2.30.30.40">
    <property type="entry name" value="SH3 Domains"/>
    <property type="match status" value="1"/>
</dbReference>
<organism evidence="4 5">
    <name type="scientific">Anaeromyces robustus</name>
    <dbReference type="NCBI Taxonomy" id="1754192"/>
    <lineage>
        <taxon>Eukaryota</taxon>
        <taxon>Fungi</taxon>
        <taxon>Fungi incertae sedis</taxon>
        <taxon>Chytridiomycota</taxon>
        <taxon>Chytridiomycota incertae sedis</taxon>
        <taxon>Neocallimastigomycetes</taxon>
        <taxon>Neocallimastigales</taxon>
        <taxon>Neocallimastigaceae</taxon>
        <taxon>Anaeromyces</taxon>
    </lineage>
</organism>
<name>A0A1Y1VRP9_9FUNG</name>
<feature type="domain" description="SH3" evidence="3">
    <location>
        <begin position="29"/>
        <end position="87"/>
    </location>
</feature>
<keyword evidence="1 2" id="KW-0728">SH3 domain</keyword>
<reference evidence="4 5" key="2">
    <citation type="submission" date="2016-08" db="EMBL/GenBank/DDBJ databases">
        <title>Pervasive Adenine N6-methylation of Active Genes in Fungi.</title>
        <authorList>
            <consortium name="DOE Joint Genome Institute"/>
            <person name="Mondo S.J."/>
            <person name="Dannebaum R.O."/>
            <person name="Kuo R.C."/>
            <person name="Labutti K."/>
            <person name="Haridas S."/>
            <person name="Kuo A."/>
            <person name="Salamov A."/>
            <person name="Ahrendt S.R."/>
            <person name="Lipzen A."/>
            <person name="Sullivan W."/>
            <person name="Andreopoulos W.B."/>
            <person name="Clum A."/>
            <person name="Lindquist E."/>
            <person name="Daum C."/>
            <person name="Ramamoorthy G.K."/>
            <person name="Gryganskyi A."/>
            <person name="Culley D."/>
            <person name="Magnuson J.K."/>
            <person name="James T.Y."/>
            <person name="O'Malley M.A."/>
            <person name="Stajich J.E."/>
            <person name="Spatafora J.W."/>
            <person name="Visel A."/>
            <person name="Grigoriev I.V."/>
        </authorList>
    </citation>
    <scope>NUCLEOTIDE SEQUENCE [LARGE SCALE GENOMIC DNA]</scope>
    <source>
        <strain evidence="4 5">S4</strain>
    </source>
</reference>
<dbReference type="SMART" id="SM00326">
    <property type="entry name" value="SH3"/>
    <property type="match status" value="1"/>
</dbReference>
<dbReference type="InterPro" id="IPR001452">
    <property type="entry name" value="SH3_domain"/>
</dbReference>
<reference evidence="4 5" key="1">
    <citation type="submission" date="2016-08" db="EMBL/GenBank/DDBJ databases">
        <title>A Parts List for Fungal Cellulosomes Revealed by Comparative Genomics.</title>
        <authorList>
            <consortium name="DOE Joint Genome Institute"/>
            <person name="Haitjema C.H."/>
            <person name="Gilmore S.P."/>
            <person name="Henske J.K."/>
            <person name="Solomon K.V."/>
            <person name="De Groot R."/>
            <person name="Kuo A."/>
            <person name="Mondo S.J."/>
            <person name="Salamov A.A."/>
            <person name="Labutti K."/>
            <person name="Zhao Z."/>
            <person name="Chiniquy J."/>
            <person name="Barry K."/>
            <person name="Brewer H.M."/>
            <person name="Purvine S.O."/>
            <person name="Wright A.T."/>
            <person name="Boxma B."/>
            <person name="Van Alen T."/>
            <person name="Hackstein J.H."/>
            <person name="Baker S.E."/>
            <person name="Grigoriev I.V."/>
            <person name="O'Malley M.A."/>
        </authorList>
    </citation>
    <scope>NUCLEOTIDE SEQUENCE [LARGE SCALE GENOMIC DNA]</scope>
    <source>
        <strain evidence="4 5">S4</strain>
    </source>
</reference>
<dbReference type="OrthoDB" id="14167at2759"/>
<evidence type="ECO:0000259" key="3">
    <source>
        <dbReference type="PROSITE" id="PS50002"/>
    </source>
</evidence>
<dbReference type="Proteomes" id="UP000193944">
    <property type="component" value="Unassembled WGS sequence"/>
</dbReference>
<comment type="caution">
    <text evidence="4">The sequence shown here is derived from an EMBL/GenBank/DDBJ whole genome shotgun (WGS) entry which is preliminary data.</text>
</comment>
<dbReference type="EMBL" id="MCFG01000633">
    <property type="protein sequence ID" value="ORX63444.1"/>
    <property type="molecule type" value="Genomic_DNA"/>
</dbReference>
<accession>A0A1Y1VRP9</accession>
<gene>
    <name evidence="4" type="ORF">BCR32DRAFT_287761</name>
</gene>
<protein>
    <recommendedName>
        <fullName evidence="3">SH3 domain-containing protein</fullName>
    </recommendedName>
</protein>
<dbReference type="SUPFAM" id="SSF50044">
    <property type="entry name" value="SH3-domain"/>
    <property type="match status" value="1"/>
</dbReference>
<evidence type="ECO:0000313" key="5">
    <source>
        <dbReference type="Proteomes" id="UP000193944"/>
    </source>
</evidence>
<dbReference type="CDD" id="cd00174">
    <property type="entry name" value="SH3"/>
    <property type="match status" value="1"/>
</dbReference>
<dbReference type="AlphaFoldDB" id="A0A1Y1VRP9"/>
<evidence type="ECO:0000256" key="1">
    <source>
        <dbReference type="ARBA" id="ARBA00022443"/>
    </source>
</evidence>
<dbReference type="PROSITE" id="PS50002">
    <property type="entry name" value="SH3"/>
    <property type="match status" value="1"/>
</dbReference>
<dbReference type="InterPro" id="IPR036028">
    <property type="entry name" value="SH3-like_dom_sf"/>
</dbReference>